<dbReference type="STRING" id="1285928.SAMN04487894_103410"/>
<dbReference type="AlphaFoldDB" id="A0A1G6NUV7"/>
<reference evidence="4" key="1">
    <citation type="submission" date="2016-10" db="EMBL/GenBank/DDBJ databases">
        <authorList>
            <person name="Varghese N."/>
            <person name="Submissions S."/>
        </authorList>
    </citation>
    <scope>NUCLEOTIDE SEQUENCE [LARGE SCALE GENOMIC DNA]</scope>
    <source>
        <strain evidence="4">DSM 25811 / CCM 8410 / LMG 26954 / E90</strain>
    </source>
</reference>
<organism evidence="3 4">
    <name type="scientific">Niabella drilacis (strain DSM 25811 / CCM 8410 / CCUG 62505 / LMG 26954 / E90)</name>
    <dbReference type="NCBI Taxonomy" id="1285928"/>
    <lineage>
        <taxon>Bacteria</taxon>
        <taxon>Pseudomonadati</taxon>
        <taxon>Bacteroidota</taxon>
        <taxon>Chitinophagia</taxon>
        <taxon>Chitinophagales</taxon>
        <taxon>Chitinophagaceae</taxon>
        <taxon>Niabella</taxon>
    </lineage>
</organism>
<accession>A0A1G6NUV7</accession>
<proteinExistence type="predicted"/>
<protein>
    <submittedName>
        <fullName evidence="3">Uncharacterized protein</fullName>
    </submittedName>
</protein>
<evidence type="ECO:0000313" key="3">
    <source>
        <dbReference type="EMBL" id="SDC71800.1"/>
    </source>
</evidence>
<keyword evidence="2" id="KW-0472">Membrane</keyword>
<dbReference type="Proteomes" id="UP000198757">
    <property type="component" value="Unassembled WGS sequence"/>
</dbReference>
<evidence type="ECO:0000256" key="2">
    <source>
        <dbReference type="SAM" id="Phobius"/>
    </source>
</evidence>
<feature type="transmembrane region" description="Helical" evidence="2">
    <location>
        <begin position="140"/>
        <end position="159"/>
    </location>
</feature>
<feature type="region of interest" description="Disordered" evidence="1">
    <location>
        <begin position="188"/>
        <end position="281"/>
    </location>
</feature>
<gene>
    <name evidence="3" type="ORF">SAMN04487894_103410</name>
</gene>
<feature type="compositionally biased region" description="Polar residues" evidence="1">
    <location>
        <begin position="214"/>
        <end position="227"/>
    </location>
</feature>
<dbReference type="RefSeq" id="WP_090389567.1">
    <property type="nucleotide sequence ID" value="NZ_FMZO01000003.1"/>
</dbReference>
<keyword evidence="4" id="KW-1185">Reference proteome</keyword>
<feature type="compositionally biased region" description="Polar residues" evidence="1">
    <location>
        <begin position="243"/>
        <end position="253"/>
    </location>
</feature>
<keyword evidence="2" id="KW-0812">Transmembrane</keyword>
<evidence type="ECO:0000313" key="4">
    <source>
        <dbReference type="Proteomes" id="UP000198757"/>
    </source>
</evidence>
<evidence type="ECO:0000256" key="1">
    <source>
        <dbReference type="SAM" id="MobiDB-lite"/>
    </source>
</evidence>
<sequence length="337" mass="36600">MQGRIDPTNFEAYFLLYVDNELSSAERVAVEQFLQQHPDMMPLLEALICTRQAADPMIVFPDRSKLLFGTEQVTEEELLSYIDQEAVSAAVLEKLKDPSPELAKRLQAFENTRSEPDMQIVFPDKTRLYRTRRLTAFRKWGMVAAAAVVVIAMGAGVWMTGRQKRPGLAGAEPATDTASQPVIARVIPEAPPPDTVPPAGDTGKNAVAADAATDHSTAQRTAKSETTPAPLLQPPSAIAKSPATVSGQSTTVPRKTDVPLQPETRPAIAKQDPTPPAVAEPDPLTQQAIAAASDEKQPKTKKSLFKKLTQRIEERITETLTDNEDQVTIAGFAVNVK</sequence>
<name>A0A1G6NUV7_NIADE</name>
<dbReference type="EMBL" id="FMZO01000003">
    <property type="protein sequence ID" value="SDC71800.1"/>
    <property type="molecule type" value="Genomic_DNA"/>
</dbReference>
<keyword evidence="2" id="KW-1133">Transmembrane helix</keyword>
<dbReference type="OrthoDB" id="663559at2"/>